<dbReference type="GO" id="GO:0003677">
    <property type="term" value="F:DNA binding"/>
    <property type="evidence" value="ECO:0007669"/>
    <property type="project" value="InterPro"/>
</dbReference>
<reference evidence="4 5" key="1">
    <citation type="journal article" date="2014" name="Genome Announc.">
        <title>Draft Genome Sequence of Cytophaga fermentans JCM 21142T, a Facultative Anaerobe Isolated from Marine Mud.</title>
        <authorList>
            <person name="Starns D."/>
            <person name="Oshima K."/>
            <person name="Suda W."/>
            <person name="Iino T."/>
            <person name="Yuki M."/>
            <person name="Inoue J."/>
            <person name="Kitamura K."/>
            <person name="Iida T."/>
            <person name="Darby A."/>
            <person name="Hattori M."/>
            <person name="Ohkuma M."/>
        </authorList>
    </citation>
    <scope>NUCLEOTIDE SEQUENCE [LARGE SCALE GENOMIC DNA]</scope>
    <source>
        <strain evidence="4 5">JCM 21142</strain>
    </source>
</reference>
<feature type="modified residue" description="4-aspartylphosphate" evidence="1">
    <location>
        <position position="55"/>
    </location>
</feature>
<sequence length="256" mass="29669">MIKVLIVEDEMPSARKLNAMLKYIAPDLEVVNILESVEQTVAFLKENQVDLIFLDIHLADGNSFLIFDQVSVETPIIFTTAFNQYAIDAFRQVSVDYLLKPIDKDRLELAMDKFRKYHLVKKGALSVDYQEINRMIAASVGRKEYQERFMVHYRDKIKTIGVIDIAAFYADNKSVFIVMFNGHSYDLPNTLEQLEEKLDPKFFFRANRKCIVHINAVKDAVVYSKSKLKLNVEPTLPFEVIISTEKSSKFKQWLNK</sequence>
<name>W7Y3C6_9BACT</name>
<keyword evidence="1" id="KW-0597">Phosphoprotein</keyword>
<dbReference type="OrthoDB" id="1490554at2"/>
<keyword evidence="5" id="KW-1185">Reference proteome</keyword>
<dbReference type="AlphaFoldDB" id="W7Y3C6"/>
<comment type="caution">
    <text evidence="4">The sequence shown here is derived from an EMBL/GenBank/DDBJ whole genome shotgun (WGS) entry which is preliminary data.</text>
</comment>
<evidence type="ECO:0000313" key="5">
    <source>
        <dbReference type="Proteomes" id="UP000019402"/>
    </source>
</evidence>
<dbReference type="Proteomes" id="UP000019402">
    <property type="component" value="Unassembled WGS sequence"/>
</dbReference>
<dbReference type="InterPro" id="IPR011006">
    <property type="entry name" value="CheY-like_superfamily"/>
</dbReference>
<dbReference type="RefSeq" id="WP_052343204.1">
    <property type="nucleotide sequence ID" value="NZ_BAMD01000010.1"/>
</dbReference>
<feature type="domain" description="Response regulatory" evidence="2">
    <location>
        <begin position="3"/>
        <end position="115"/>
    </location>
</feature>
<proteinExistence type="predicted"/>
<dbReference type="PROSITE" id="PS50930">
    <property type="entry name" value="HTH_LYTTR"/>
    <property type="match status" value="1"/>
</dbReference>
<dbReference type="Gene3D" id="2.40.50.1020">
    <property type="entry name" value="LytTr DNA-binding domain"/>
    <property type="match status" value="1"/>
</dbReference>
<accession>W7Y3C6</accession>
<dbReference type="PANTHER" id="PTHR45526">
    <property type="entry name" value="TRANSCRIPTIONAL REGULATORY PROTEIN DPIA"/>
    <property type="match status" value="1"/>
</dbReference>
<dbReference type="SUPFAM" id="SSF52172">
    <property type="entry name" value="CheY-like"/>
    <property type="match status" value="1"/>
</dbReference>
<evidence type="ECO:0000313" key="4">
    <source>
        <dbReference type="EMBL" id="GAF02517.1"/>
    </source>
</evidence>
<gene>
    <name evidence="4" type="ORF">JCM21142_31155</name>
</gene>
<evidence type="ECO:0000259" key="2">
    <source>
        <dbReference type="PROSITE" id="PS50110"/>
    </source>
</evidence>
<dbReference type="InterPro" id="IPR007492">
    <property type="entry name" value="LytTR_DNA-bd_dom"/>
</dbReference>
<dbReference type="InterPro" id="IPR001789">
    <property type="entry name" value="Sig_transdc_resp-reg_receiver"/>
</dbReference>
<dbReference type="PANTHER" id="PTHR45526:SF1">
    <property type="entry name" value="TRANSCRIPTIONAL REGULATORY PROTEIN DCUR-RELATED"/>
    <property type="match status" value="1"/>
</dbReference>
<dbReference type="InterPro" id="IPR051271">
    <property type="entry name" value="2C-system_Tx_regulators"/>
</dbReference>
<dbReference type="Pfam" id="PF04397">
    <property type="entry name" value="LytTR"/>
    <property type="match status" value="1"/>
</dbReference>
<evidence type="ECO:0000259" key="3">
    <source>
        <dbReference type="PROSITE" id="PS50930"/>
    </source>
</evidence>
<dbReference type="GO" id="GO:0000156">
    <property type="term" value="F:phosphorelay response regulator activity"/>
    <property type="evidence" value="ECO:0007669"/>
    <property type="project" value="TreeGrafter"/>
</dbReference>
<dbReference type="PROSITE" id="PS50110">
    <property type="entry name" value="RESPONSE_REGULATORY"/>
    <property type="match status" value="1"/>
</dbReference>
<dbReference type="EMBL" id="BAMD01000010">
    <property type="protein sequence ID" value="GAF02517.1"/>
    <property type="molecule type" value="Genomic_DNA"/>
</dbReference>
<dbReference type="SMART" id="SM00850">
    <property type="entry name" value="LytTR"/>
    <property type="match status" value="1"/>
</dbReference>
<evidence type="ECO:0000256" key="1">
    <source>
        <dbReference type="PROSITE-ProRule" id="PRU00169"/>
    </source>
</evidence>
<protein>
    <submittedName>
        <fullName evidence="4">Sensory transduction protein LytR</fullName>
    </submittedName>
</protein>
<organism evidence="4 5">
    <name type="scientific">Saccharicrinis fermentans DSM 9555 = JCM 21142</name>
    <dbReference type="NCBI Taxonomy" id="869213"/>
    <lineage>
        <taxon>Bacteria</taxon>
        <taxon>Pseudomonadati</taxon>
        <taxon>Bacteroidota</taxon>
        <taxon>Bacteroidia</taxon>
        <taxon>Marinilabiliales</taxon>
        <taxon>Marinilabiliaceae</taxon>
        <taxon>Saccharicrinis</taxon>
    </lineage>
</organism>
<dbReference type="Gene3D" id="3.40.50.2300">
    <property type="match status" value="1"/>
</dbReference>
<dbReference type="SMART" id="SM00448">
    <property type="entry name" value="REC"/>
    <property type="match status" value="1"/>
</dbReference>
<dbReference type="STRING" id="869213.GCA_000517085_02796"/>
<feature type="domain" description="HTH LytTR-type" evidence="3">
    <location>
        <begin position="164"/>
        <end position="256"/>
    </location>
</feature>
<dbReference type="Pfam" id="PF00072">
    <property type="entry name" value="Response_reg"/>
    <property type="match status" value="1"/>
</dbReference>
<dbReference type="eggNOG" id="COG3279">
    <property type="taxonomic scope" value="Bacteria"/>
</dbReference>